<name>A0A8T2NGC8_9TELE</name>
<dbReference type="EMBL" id="JAFBMS010000118">
    <property type="protein sequence ID" value="KAG9335507.1"/>
    <property type="molecule type" value="Genomic_DNA"/>
</dbReference>
<gene>
    <name evidence="2" type="ORF">JZ751_004532</name>
</gene>
<feature type="coiled-coil region" evidence="1">
    <location>
        <begin position="57"/>
        <end position="127"/>
    </location>
</feature>
<dbReference type="OrthoDB" id="1742084at2759"/>
<evidence type="ECO:0000313" key="2">
    <source>
        <dbReference type="EMBL" id="KAG9335507.1"/>
    </source>
</evidence>
<evidence type="ECO:0000313" key="3">
    <source>
        <dbReference type="Proteomes" id="UP000824540"/>
    </source>
</evidence>
<proteinExistence type="predicted"/>
<dbReference type="GO" id="GO:0035267">
    <property type="term" value="C:NuA4 histone acetyltransferase complex"/>
    <property type="evidence" value="ECO:0007669"/>
    <property type="project" value="TreeGrafter"/>
</dbReference>
<dbReference type="Proteomes" id="UP000824540">
    <property type="component" value="Unassembled WGS sequence"/>
</dbReference>
<protein>
    <submittedName>
        <fullName evidence="2">Uncharacterized protein</fullName>
    </submittedName>
</protein>
<evidence type="ECO:0000256" key="1">
    <source>
        <dbReference type="SAM" id="Coils"/>
    </source>
</evidence>
<keyword evidence="3" id="KW-1185">Reference proteome</keyword>
<reference evidence="2" key="1">
    <citation type="thesis" date="2021" institute="BYU ScholarsArchive" country="Provo, UT, USA">
        <title>Applications of and Algorithms for Genome Assembly and Genomic Analyses with an Emphasis on Marine Teleosts.</title>
        <authorList>
            <person name="Pickett B.D."/>
        </authorList>
    </citation>
    <scope>NUCLEOTIDE SEQUENCE</scope>
    <source>
        <strain evidence="2">HI-2016</strain>
    </source>
</reference>
<dbReference type="PANTHER" id="PTHR15398:SF4">
    <property type="entry name" value="BROMODOMAIN-CONTAINING PROTEIN 8 ISOFORM X1"/>
    <property type="match status" value="1"/>
</dbReference>
<keyword evidence="1" id="KW-0175">Coiled coil</keyword>
<dbReference type="PANTHER" id="PTHR15398">
    <property type="entry name" value="BROMODOMAIN-CONTAINING PROTEIN 8"/>
    <property type="match status" value="1"/>
</dbReference>
<sequence>MVGAREALPGLLRHEKRRSELHCASQYSELLETTETPKRKRGEKGEVVETVEDVIVRKLTAERIEELKRLIKDTQEKHRKLKKEAELIQAGHLDSKLDELWGEIVQKKKQEEEEAELKRKATDAAYQVRRRNPALTDTRYGMNAITIEILDS</sequence>
<accession>A0A8T2NGC8</accession>
<organism evidence="2 3">
    <name type="scientific">Albula glossodonta</name>
    <name type="common">roundjaw bonefish</name>
    <dbReference type="NCBI Taxonomy" id="121402"/>
    <lineage>
        <taxon>Eukaryota</taxon>
        <taxon>Metazoa</taxon>
        <taxon>Chordata</taxon>
        <taxon>Craniata</taxon>
        <taxon>Vertebrata</taxon>
        <taxon>Euteleostomi</taxon>
        <taxon>Actinopterygii</taxon>
        <taxon>Neopterygii</taxon>
        <taxon>Teleostei</taxon>
        <taxon>Albuliformes</taxon>
        <taxon>Albulidae</taxon>
        <taxon>Albula</taxon>
    </lineage>
</organism>
<comment type="caution">
    <text evidence="2">The sequence shown here is derived from an EMBL/GenBank/DDBJ whole genome shotgun (WGS) entry which is preliminary data.</text>
</comment>
<dbReference type="AlphaFoldDB" id="A0A8T2NGC8"/>